<feature type="region of interest" description="Disordered" evidence="6">
    <location>
        <begin position="120"/>
        <end position="153"/>
    </location>
</feature>
<dbReference type="GO" id="GO:0006487">
    <property type="term" value="P:protein N-linked glycosylation"/>
    <property type="evidence" value="ECO:0007669"/>
    <property type="project" value="TreeGrafter"/>
</dbReference>
<dbReference type="EMBL" id="BTGB01000005">
    <property type="protein sequence ID" value="GMM46917.1"/>
    <property type="molecule type" value="Genomic_DNA"/>
</dbReference>
<evidence type="ECO:0000256" key="1">
    <source>
        <dbReference type="ARBA" id="ARBA00004606"/>
    </source>
</evidence>
<keyword evidence="8" id="KW-1185">Reference proteome</keyword>
<evidence type="ECO:0000256" key="4">
    <source>
        <dbReference type="ARBA" id="ARBA00022679"/>
    </source>
</evidence>
<comment type="subcellular location">
    <subcellularLocation>
        <location evidence="1">Membrane</location>
        <topology evidence="1">Single-pass type II membrane protein</topology>
    </subcellularLocation>
</comment>
<dbReference type="AlphaFoldDB" id="A0AAV5R7B1"/>
<dbReference type="Pfam" id="PF01793">
    <property type="entry name" value="Glyco_transf_15"/>
    <property type="match status" value="1"/>
</dbReference>
<keyword evidence="5" id="KW-0735">Signal-anchor</keyword>
<dbReference type="InterPro" id="IPR029044">
    <property type="entry name" value="Nucleotide-diphossugar_trans"/>
</dbReference>
<evidence type="ECO:0000256" key="6">
    <source>
        <dbReference type="SAM" id="MobiDB-lite"/>
    </source>
</evidence>
<dbReference type="GO" id="GO:0005794">
    <property type="term" value="C:Golgi apparatus"/>
    <property type="evidence" value="ECO:0007669"/>
    <property type="project" value="TreeGrafter"/>
</dbReference>
<gene>
    <name evidence="7" type="ORF">DAPK24_034920</name>
</gene>
<keyword evidence="3" id="KW-0328">Glycosyltransferase</keyword>
<dbReference type="SUPFAM" id="SSF53448">
    <property type="entry name" value="Nucleotide-diphospho-sugar transferases"/>
    <property type="match status" value="1"/>
</dbReference>
<protein>
    <submittedName>
        <fullName evidence="7">Uncharacterized protein</fullName>
    </submittedName>
</protein>
<accession>A0AAV5R7B1</accession>
<dbReference type="PANTHER" id="PTHR31121">
    <property type="entry name" value="ALPHA-1,2 MANNOSYLTRANSFERASE KTR1"/>
    <property type="match status" value="1"/>
</dbReference>
<reference evidence="7 8" key="1">
    <citation type="journal article" date="2023" name="Elife">
        <title>Identification of key yeast species and microbe-microbe interactions impacting larval growth of Drosophila in the wild.</title>
        <authorList>
            <person name="Mure A."/>
            <person name="Sugiura Y."/>
            <person name="Maeda R."/>
            <person name="Honda K."/>
            <person name="Sakurai N."/>
            <person name="Takahashi Y."/>
            <person name="Watada M."/>
            <person name="Katoh T."/>
            <person name="Gotoh A."/>
            <person name="Gotoh Y."/>
            <person name="Taniguchi I."/>
            <person name="Nakamura K."/>
            <person name="Hayashi T."/>
            <person name="Katayama T."/>
            <person name="Uemura T."/>
            <person name="Hattori Y."/>
        </authorList>
    </citation>
    <scope>NUCLEOTIDE SEQUENCE [LARGE SCALE GENOMIC DNA]</scope>
    <source>
        <strain evidence="7 8">PK-24</strain>
    </source>
</reference>
<sequence>MRLTKKFNSLLVYSFLTIAILLVIRNVSELRDRPKEIILKDNLINGKVPQTKVNEKILPTGVKNNDKEIDREEVDIEKFIDKIYNENPKDFGNQLAKLSDDEITDALKKIKQKQDILNESAKNKKSVSSSGTDKVEGTLLDNKDRIRKETSPDNKPWAQYELERIINTPEIKYKRQNATLFTLCRNSEMYSMLKTIHQVESRFNNKFGYDWVFLNDEPFDEEFITLTSNMISGRVRYGLIPREHWSYPDYIDEDKAREVRESRKWARITYGTSESYRHMCRFNSMFFYKHPIMREYEYYWRIEPDVNFHCDIMEDPFKFLKDEGIKYGFTISMRELHNTIETLWETSKKYFNSLNKDYFSKEVDNLSEFISDDNGETYNLCHYWSNFEIASLSIYNNEIYEGYVNYLDKAGGFFYERWGDAPIHSIIFSLMLRKDEIHLFKDISYQHTVGTICPLDDKIRMKAKCTCNSITDNWVMNSKDSCNIKFHDVGGAEKDPFYQAYLQKIEIDKENELKSNSEQSVLRKERARRIAEARRRKANDLMAERAKKQQEGSY</sequence>
<dbReference type="Proteomes" id="UP001378960">
    <property type="component" value="Unassembled WGS sequence"/>
</dbReference>
<dbReference type="InterPro" id="IPR002685">
    <property type="entry name" value="Glyco_trans_15"/>
</dbReference>
<dbReference type="GO" id="GO:0016020">
    <property type="term" value="C:membrane"/>
    <property type="evidence" value="ECO:0007669"/>
    <property type="project" value="UniProtKB-SubCell"/>
</dbReference>
<dbReference type="GO" id="GO:0000026">
    <property type="term" value="F:alpha-1,2-mannosyltransferase activity"/>
    <property type="evidence" value="ECO:0007669"/>
    <property type="project" value="TreeGrafter"/>
</dbReference>
<evidence type="ECO:0000313" key="7">
    <source>
        <dbReference type="EMBL" id="GMM46917.1"/>
    </source>
</evidence>
<feature type="region of interest" description="Disordered" evidence="6">
    <location>
        <begin position="533"/>
        <end position="554"/>
    </location>
</feature>
<name>A0AAV5R7B1_PICKL</name>
<evidence type="ECO:0000313" key="8">
    <source>
        <dbReference type="Proteomes" id="UP001378960"/>
    </source>
</evidence>
<dbReference type="GO" id="GO:0006493">
    <property type="term" value="P:protein O-linked glycosylation"/>
    <property type="evidence" value="ECO:0007669"/>
    <property type="project" value="TreeGrafter"/>
</dbReference>
<dbReference type="GO" id="GO:0000032">
    <property type="term" value="P:cell wall mannoprotein biosynthetic process"/>
    <property type="evidence" value="ECO:0007669"/>
    <property type="project" value="TreeGrafter"/>
</dbReference>
<comment type="caution">
    <text evidence="7">The sequence shown here is derived from an EMBL/GenBank/DDBJ whole genome shotgun (WGS) entry which is preliminary data.</text>
</comment>
<evidence type="ECO:0000256" key="3">
    <source>
        <dbReference type="ARBA" id="ARBA00022676"/>
    </source>
</evidence>
<organism evidence="7 8">
    <name type="scientific">Pichia kluyveri</name>
    <name type="common">Yeast</name>
    <dbReference type="NCBI Taxonomy" id="36015"/>
    <lineage>
        <taxon>Eukaryota</taxon>
        <taxon>Fungi</taxon>
        <taxon>Dikarya</taxon>
        <taxon>Ascomycota</taxon>
        <taxon>Saccharomycotina</taxon>
        <taxon>Pichiomycetes</taxon>
        <taxon>Pichiales</taxon>
        <taxon>Pichiaceae</taxon>
        <taxon>Pichia</taxon>
    </lineage>
</organism>
<comment type="similarity">
    <text evidence="2">Belongs to the glycosyltransferase 15 family.</text>
</comment>
<evidence type="ECO:0000256" key="2">
    <source>
        <dbReference type="ARBA" id="ARBA00007677"/>
    </source>
</evidence>
<keyword evidence="5" id="KW-0812">Transmembrane</keyword>
<proteinExistence type="inferred from homology"/>
<dbReference type="PANTHER" id="PTHR31121:SF6">
    <property type="entry name" value="ALPHA-1,2 MANNOSYLTRANSFERASE KTR1"/>
    <property type="match status" value="1"/>
</dbReference>
<evidence type="ECO:0000256" key="5">
    <source>
        <dbReference type="ARBA" id="ARBA00022968"/>
    </source>
</evidence>
<feature type="compositionally biased region" description="Basic and acidic residues" evidence="6">
    <location>
        <begin position="133"/>
        <end position="152"/>
    </location>
</feature>
<keyword evidence="4" id="KW-0808">Transferase</keyword>
<dbReference type="Gene3D" id="3.90.550.10">
    <property type="entry name" value="Spore Coat Polysaccharide Biosynthesis Protein SpsA, Chain A"/>
    <property type="match status" value="1"/>
</dbReference>
<dbReference type="FunFam" id="3.90.550.10:FF:000051">
    <property type="entry name" value="Alpha-1,2-mannosyltransferase (Ktr4)"/>
    <property type="match status" value="1"/>
</dbReference>